<dbReference type="Gene3D" id="3.30.70.360">
    <property type="match status" value="1"/>
</dbReference>
<dbReference type="InterPro" id="IPR011650">
    <property type="entry name" value="Peptidase_M20_dimer"/>
</dbReference>
<dbReference type="InterPro" id="IPR002933">
    <property type="entry name" value="Peptidase_M20"/>
</dbReference>
<dbReference type="SUPFAM" id="SSF55031">
    <property type="entry name" value="Bacterial exopeptidase dimerisation domain"/>
    <property type="match status" value="1"/>
</dbReference>
<dbReference type="EMBL" id="CP047591">
    <property type="protein sequence ID" value="QHI71501.1"/>
    <property type="molecule type" value="Genomic_DNA"/>
</dbReference>
<dbReference type="FunFam" id="3.30.70.360:FF:000001">
    <property type="entry name" value="N-acetyldiaminopimelate deacetylase"/>
    <property type="match status" value="1"/>
</dbReference>
<keyword evidence="1 4" id="KW-0378">Hydrolase</keyword>
<dbReference type="Proteomes" id="UP000463883">
    <property type="component" value="Chromosome"/>
</dbReference>
<feature type="domain" description="Peptidase M20 dimerisation" evidence="3">
    <location>
        <begin position="191"/>
        <end position="287"/>
    </location>
</feature>
<feature type="binding site" evidence="2">
    <location>
        <position position="369"/>
    </location>
    <ligand>
        <name>Mn(2+)</name>
        <dbReference type="ChEBI" id="CHEBI:29035"/>
        <label>2</label>
    </ligand>
</feature>
<dbReference type="SUPFAM" id="SSF53187">
    <property type="entry name" value="Zn-dependent exopeptidases"/>
    <property type="match status" value="1"/>
</dbReference>
<feature type="binding site" evidence="2">
    <location>
        <position position="143"/>
    </location>
    <ligand>
        <name>Mn(2+)</name>
        <dbReference type="ChEBI" id="CHEBI:29035"/>
        <label>2</label>
    </ligand>
</feature>
<keyword evidence="2" id="KW-0479">Metal-binding</keyword>
<dbReference type="RefSeq" id="WP_162361276.1">
    <property type="nucleotide sequence ID" value="NZ_CP047591.1"/>
</dbReference>
<name>A0A6P1MCC4_9FIRM</name>
<evidence type="ECO:0000313" key="4">
    <source>
        <dbReference type="EMBL" id="QHI71501.1"/>
    </source>
</evidence>
<dbReference type="CDD" id="cd03886">
    <property type="entry name" value="M20_Acy1"/>
    <property type="match status" value="1"/>
</dbReference>
<sequence length="399" mass="43966">MKINERIEEVFEEAVQIRRLLHSQPELSQKEINTSRLISSFLSQYEIEHATGIGGHGVVAVVRGKGKPIKGQRFFTIGIRADMDALPIEERVQIPFKSKIPGIMHACGHDIHMAVLMGTAKVFKEMEDQIPGNIKFFFEPAEETIGGAKAMIEEGCLENPRVDVVIGLHVSPELEAGKIQFKRGKMNAASTEFEITIEGSACHGAHPENGIDSIAAASSVVCNLQSIITRNISPTNPAVITVGQIHGGTKNNVLAKETVFSGIIRALDSDTKSFIKSRVKEMAENVARGFGATAEVLFTDSFPALINDDEVEDMIESAAKKVFSKDQIHFLQEPSLGADDFSYFSEAVRAVYFNIGCLDTNENNYQTLHNEMFNPSEECIRTGMLMEVFGVLELFQQTK</sequence>
<dbReference type="AlphaFoldDB" id="A0A6P1MCC4"/>
<dbReference type="Pfam" id="PF07687">
    <property type="entry name" value="M20_dimer"/>
    <property type="match status" value="1"/>
</dbReference>
<dbReference type="GO" id="GO:0050118">
    <property type="term" value="F:N-acetyldiaminopimelate deacetylase activity"/>
    <property type="evidence" value="ECO:0007669"/>
    <property type="project" value="UniProtKB-ARBA"/>
</dbReference>
<feature type="binding site" evidence="2">
    <location>
        <position position="109"/>
    </location>
    <ligand>
        <name>Mn(2+)</name>
        <dbReference type="ChEBI" id="CHEBI:29035"/>
        <label>2</label>
    </ligand>
</feature>
<organism evidence="4 5">
    <name type="scientific">Aminipila terrae</name>
    <dbReference type="NCBI Taxonomy" id="2697030"/>
    <lineage>
        <taxon>Bacteria</taxon>
        <taxon>Bacillati</taxon>
        <taxon>Bacillota</taxon>
        <taxon>Clostridia</taxon>
        <taxon>Peptostreptococcales</taxon>
        <taxon>Anaerovoracaceae</taxon>
        <taxon>Aminipila</taxon>
    </lineage>
</organism>
<dbReference type="KEGG" id="amic:Ami3637_03090"/>
<reference evidence="4 5" key="1">
    <citation type="submission" date="2020-01" db="EMBL/GenBank/DDBJ databases">
        <title>Genomic analysis of Aminipila sp. CBA3637.</title>
        <authorList>
            <person name="Kim Y.B."/>
            <person name="Roh S.W."/>
        </authorList>
    </citation>
    <scope>NUCLEOTIDE SEQUENCE [LARGE SCALE GENOMIC DNA]</scope>
    <source>
        <strain evidence="4 5">CBA3637</strain>
    </source>
</reference>
<comment type="cofactor">
    <cofactor evidence="2">
        <name>Mn(2+)</name>
        <dbReference type="ChEBI" id="CHEBI:29035"/>
    </cofactor>
    <text evidence="2">The Mn(2+) ion enhances activity.</text>
</comment>
<dbReference type="Gene3D" id="3.40.630.10">
    <property type="entry name" value="Zn peptidases"/>
    <property type="match status" value="1"/>
</dbReference>
<accession>A0A6P1MCC4</accession>
<feature type="binding site" evidence="2">
    <location>
        <position position="107"/>
    </location>
    <ligand>
        <name>Mn(2+)</name>
        <dbReference type="ChEBI" id="CHEBI:29035"/>
        <label>2</label>
    </ligand>
</feature>
<dbReference type="PANTHER" id="PTHR11014:SF63">
    <property type="entry name" value="METALLOPEPTIDASE, PUTATIVE (AFU_ORTHOLOGUE AFUA_6G09600)-RELATED"/>
    <property type="match status" value="1"/>
</dbReference>
<dbReference type="GO" id="GO:0046872">
    <property type="term" value="F:metal ion binding"/>
    <property type="evidence" value="ECO:0007669"/>
    <property type="project" value="UniProtKB-KW"/>
</dbReference>
<dbReference type="InterPro" id="IPR017439">
    <property type="entry name" value="Amidohydrolase"/>
</dbReference>
<dbReference type="PIRSF" id="PIRSF005962">
    <property type="entry name" value="Pept_M20D_amidohydro"/>
    <property type="match status" value="1"/>
</dbReference>
<evidence type="ECO:0000259" key="3">
    <source>
        <dbReference type="Pfam" id="PF07687"/>
    </source>
</evidence>
<dbReference type="InterPro" id="IPR036264">
    <property type="entry name" value="Bact_exopeptidase_dim_dom"/>
</dbReference>
<evidence type="ECO:0000313" key="5">
    <source>
        <dbReference type="Proteomes" id="UP000463883"/>
    </source>
</evidence>
<gene>
    <name evidence="4" type="ORF">Ami3637_03090</name>
</gene>
<proteinExistence type="predicted"/>
<dbReference type="GO" id="GO:0019877">
    <property type="term" value="P:diaminopimelate biosynthetic process"/>
    <property type="evidence" value="ECO:0007669"/>
    <property type="project" value="UniProtKB-ARBA"/>
</dbReference>
<evidence type="ECO:0000256" key="1">
    <source>
        <dbReference type="ARBA" id="ARBA00022801"/>
    </source>
</evidence>
<dbReference type="Pfam" id="PF01546">
    <property type="entry name" value="Peptidase_M20"/>
    <property type="match status" value="1"/>
</dbReference>
<dbReference type="NCBIfam" id="TIGR01891">
    <property type="entry name" value="amidohydrolases"/>
    <property type="match status" value="1"/>
</dbReference>
<feature type="binding site" evidence="2">
    <location>
        <position position="169"/>
    </location>
    <ligand>
        <name>Mn(2+)</name>
        <dbReference type="ChEBI" id="CHEBI:29035"/>
        <label>2</label>
    </ligand>
</feature>
<keyword evidence="2" id="KW-0464">Manganese</keyword>
<keyword evidence="5" id="KW-1185">Reference proteome</keyword>
<protein>
    <submittedName>
        <fullName evidence="4">Amidohydrolase</fullName>
    </submittedName>
</protein>
<dbReference type="PANTHER" id="PTHR11014">
    <property type="entry name" value="PEPTIDASE M20 FAMILY MEMBER"/>
    <property type="match status" value="1"/>
</dbReference>
<evidence type="ECO:0000256" key="2">
    <source>
        <dbReference type="PIRSR" id="PIRSR005962-1"/>
    </source>
</evidence>